<keyword evidence="7" id="KW-0100">Branched-chain amino acid biosynthesis</keyword>
<keyword evidence="10" id="KW-0012">Acyltransferase</keyword>
<evidence type="ECO:0000256" key="8">
    <source>
        <dbReference type="ARBA" id="ARBA00034330"/>
    </source>
</evidence>
<keyword evidence="5" id="KW-0412">Isoleucine biosynthesis</keyword>
<dbReference type="Pfam" id="PF00682">
    <property type="entry name" value="HMGL-like"/>
    <property type="match status" value="1"/>
</dbReference>
<keyword evidence="4" id="KW-0028">Amino-acid biosynthesis</keyword>
<evidence type="ECO:0000256" key="1">
    <source>
        <dbReference type="ARBA" id="ARBA00004743"/>
    </source>
</evidence>
<dbReference type="PROSITE" id="PS50991">
    <property type="entry name" value="PYR_CT"/>
    <property type="match status" value="1"/>
</dbReference>
<dbReference type="GO" id="GO:0009097">
    <property type="term" value="P:isoleucine biosynthetic process"/>
    <property type="evidence" value="ECO:0007669"/>
    <property type="project" value="UniProtKB-UniPathway"/>
</dbReference>
<organism evidence="10">
    <name type="scientific">hydrothermal vent metagenome</name>
    <dbReference type="NCBI Taxonomy" id="652676"/>
    <lineage>
        <taxon>unclassified sequences</taxon>
        <taxon>metagenomes</taxon>
        <taxon>ecological metagenomes</taxon>
    </lineage>
</organism>
<dbReference type="InterPro" id="IPR002034">
    <property type="entry name" value="AIPM/Hcit_synth_CS"/>
</dbReference>
<accession>A0A3B0W1M2</accession>
<name>A0A3B0W1M2_9ZZZZ</name>
<evidence type="ECO:0000256" key="6">
    <source>
        <dbReference type="ARBA" id="ARBA00022679"/>
    </source>
</evidence>
<evidence type="ECO:0000256" key="5">
    <source>
        <dbReference type="ARBA" id="ARBA00022624"/>
    </source>
</evidence>
<feature type="domain" description="Pyruvate carboxyltransferase" evidence="9">
    <location>
        <begin position="7"/>
        <end position="269"/>
    </location>
</feature>
<evidence type="ECO:0000259" key="9">
    <source>
        <dbReference type="PROSITE" id="PS50991"/>
    </source>
</evidence>
<evidence type="ECO:0000256" key="7">
    <source>
        <dbReference type="ARBA" id="ARBA00023304"/>
    </source>
</evidence>
<dbReference type="NCBIfam" id="TIGR00977">
    <property type="entry name" value="citramal_synth"/>
    <property type="match status" value="1"/>
</dbReference>
<dbReference type="Gene3D" id="1.10.238.260">
    <property type="match status" value="1"/>
</dbReference>
<evidence type="ECO:0000256" key="4">
    <source>
        <dbReference type="ARBA" id="ARBA00022605"/>
    </source>
</evidence>
<dbReference type="SUPFAM" id="SSF51569">
    <property type="entry name" value="Aldolase"/>
    <property type="match status" value="1"/>
</dbReference>
<dbReference type="GO" id="GO:0043714">
    <property type="term" value="F:(R)-citramalate synthase activity"/>
    <property type="evidence" value="ECO:0007669"/>
    <property type="project" value="UniProtKB-EC"/>
</dbReference>
<reference evidence="10" key="1">
    <citation type="submission" date="2018-06" db="EMBL/GenBank/DDBJ databases">
        <authorList>
            <person name="Zhirakovskaya E."/>
        </authorList>
    </citation>
    <scope>NUCLEOTIDE SEQUENCE</scope>
</reference>
<dbReference type="PROSITE" id="PS00815">
    <property type="entry name" value="AIPM_HOMOCIT_SYNTH_1"/>
    <property type="match status" value="1"/>
</dbReference>
<dbReference type="Pfam" id="PF22617">
    <property type="entry name" value="HCS_D2"/>
    <property type="match status" value="1"/>
</dbReference>
<dbReference type="Gene3D" id="3.20.20.70">
    <property type="entry name" value="Aldolase class I"/>
    <property type="match status" value="1"/>
</dbReference>
<dbReference type="GO" id="GO:0009098">
    <property type="term" value="P:L-leucine biosynthetic process"/>
    <property type="evidence" value="ECO:0007669"/>
    <property type="project" value="InterPro"/>
</dbReference>
<dbReference type="GO" id="GO:0003852">
    <property type="term" value="F:2-isopropylmalate synthase activity"/>
    <property type="evidence" value="ECO:0007669"/>
    <property type="project" value="InterPro"/>
</dbReference>
<gene>
    <name evidence="10" type="ORF">MNBD_DELTA02-382</name>
</gene>
<proteinExistence type="inferred from homology"/>
<dbReference type="PANTHER" id="PTHR43538">
    <property type="entry name" value="ALPHA-IPM SYNTHASE/HOMOCITRATE SYNTHASE"/>
    <property type="match status" value="1"/>
</dbReference>
<dbReference type="InterPro" id="IPR054691">
    <property type="entry name" value="LeuA/HCS_post-cat"/>
</dbReference>
<dbReference type="InterPro" id="IPR013709">
    <property type="entry name" value="2-isopropylmalate_synth_dimer"/>
</dbReference>
<keyword evidence="6 10" id="KW-0808">Transferase</keyword>
<evidence type="ECO:0000313" key="10">
    <source>
        <dbReference type="EMBL" id="VAW38486.1"/>
    </source>
</evidence>
<dbReference type="SUPFAM" id="SSF110921">
    <property type="entry name" value="2-isopropylmalate synthase LeuA, allosteric (dimerisation) domain"/>
    <property type="match status" value="1"/>
</dbReference>
<evidence type="ECO:0000256" key="3">
    <source>
        <dbReference type="ARBA" id="ARBA00022325"/>
    </source>
</evidence>
<comment type="similarity">
    <text evidence="2">Belongs to the alpha-IPM synthase/homocitrate synthase family.</text>
</comment>
<dbReference type="EC" id="2.3.3.21" evidence="8"/>
<dbReference type="EMBL" id="UOEZ01000072">
    <property type="protein sequence ID" value="VAW38486.1"/>
    <property type="molecule type" value="Genomic_DNA"/>
</dbReference>
<protein>
    <recommendedName>
        <fullName evidence="3">(R)-citramalate synthase</fullName>
        <ecNumber evidence="8">2.3.3.21</ecNumber>
    </recommendedName>
</protein>
<dbReference type="UniPathway" id="UPA00047">
    <property type="reaction ID" value="UER00066"/>
</dbReference>
<dbReference type="Pfam" id="PF08502">
    <property type="entry name" value="LeuA_dimer"/>
    <property type="match status" value="1"/>
</dbReference>
<dbReference type="SMART" id="SM00917">
    <property type="entry name" value="LeuA_dimer"/>
    <property type="match status" value="1"/>
</dbReference>
<dbReference type="Gene3D" id="3.30.160.270">
    <property type="match status" value="1"/>
</dbReference>
<sequence length="536" mass="59068">MAKKNKIVLYDTTLRDGTQAEDINFSVEDKVRLAHAFDELGLDYIEGGWPGSNPRDIEFFKKMRKVKFKNSELAAFGSTRRAKVAAKDDANVVALLASGASVVTVFGKSWKLHVRKALKVSLEENLDMIFDTVGYLKKKVGTVFYDAEHFFDGYRDDPEYASAALQAAEAAGADCLVLCDTNGGVLPFEVSRVYGELRGELTTPLGIHAHNDADMAVANTLIAVKEGAVHVQGTINGFGERCGNVNLCSVIPGLQLKMGMSCLSARQLKRLRETSRFVYEMANLPHRKHQPYVGESAFAHKGGIHVSAVMKHPETYEHISPELVGNRQRVLVSDLSGRSNILYKAKEYGLDIDSSSPVIKELLVELKELENQGYQYEGAEASFELLLQKAFKKKEKYFTLLGFRVIDEKEADGLPPCAEATIRLEVDGVEEHTAAEGNGPVNALDKALRKALERFYPALKDVRLLDFKVRVIAGAKGTDSKVRVLVESGDGVSKWGTVGVSENVIEASWRALVDSIEYKLFKDKKSRKSTGPKSGL</sequence>
<dbReference type="InterPro" id="IPR005675">
    <property type="entry name" value="Citramal_synthase"/>
</dbReference>
<comment type="pathway">
    <text evidence="1">Amino-acid biosynthesis; L-isoleucine biosynthesis; 2-oxobutanoate from pyruvate: step 1/3.</text>
</comment>
<dbReference type="CDD" id="cd07941">
    <property type="entry name" value="DRE_TIM_LeuA3"/>
    <property type="match status" value="1"/>
</dbReference>
<dbReference type="AlphaFoldDB" id="A0A3B0W1M2"/>
<dbReference type="InterPro" id="IPR036230">
    <property type="entry name" value="LeuA_allosteric_dom_sf"/>
</dbReference>
<dbReference type="PANTHER" id="PTHR43538:SF1">
    <property type="entry name" value="(R)-CITRAMALATE SYNTHASE"/>
    <property type="match status" value="1"/>
</dbReference>
<dbReference type="InterPro" id="IPR000891">
    <property type="entry name" value="PYR_CT"/>
</dbReference>
<dbReference type="InterPro" id="IPR013785">
    <property type="entry name" value="Aldolase_TIM"/>
</dbReference>
<evidence type="ECO:0000256" key="2">
    <source>
        <dbReference type="ARBA" id="ARBA00006154"/>
    </source>
</evidence>